<sequence>MPASGLRISVFNSAELQGVILMLRGLDRELAKQLRRSIKSMADPVWRDEMAQHASTRLEATALARTARVAVSNQNVTLKAAQVGRTLKGGFDPKTDYHAAEFGVAGNRVEKVNARSRRGKSYSYQRRALHAPLRARNSKGFVFYPSIAAIVPRIASLTVQTAIRTFHEQLEKGAGNG</sequence>
<evidence type="ECO:0008006" key="3">
    <source>
        <dbReference type="Google" id="ProtNLM"/>
    </source>
</evidence>
<protein>
    <recommendedName>
        <fullName evidence="3">HK97 gp10 family phage protein</fullName>
    </recommendedName>
</protein>
<gene>
    <name evidence="1" type="ORF">GCM10022287_09260</name>
</gene>
<evidence type="ECO:0000313" key="2">
    <source>
        <dbReference type="Proteomes" id="UP001501079"/>
    </source>
</evidence>
<dbReference type="Proteomes" id="UP001501079">
    <property type="component" value="Unassembled WGS sequence"/>
</dbReference>
<name>A0ABP7ZUW1_9MICO</name>
<proteinExistence type="predicted"/>
<dbReference type="EMBL" id="BAABBW010000001">
    <property type="protein sequence ID" value="GAA4170792.1"/>
    <property type="molecule type" value="Genomic_DNA"/>
</dbReference>
<accession>A0ABP7ZUW1</accession>
<evidence type="ECO:0000313" key="1">
    <source>
        <dbReference type="EMBL" id="GAA4170792.1"/>
    </source>
</evidence>
<reference evidence="2" key="1">
    <citation type="journal article" date="2019" name="Int. J. Syst. Evol. Microbiol.">
        <title>The Global Catalogue of Microorganisms (GCM) 10K type strain sequencing project: providing services to taxonomists for standard genome sequencing and annotation.</title>
        <authorList>
            <consortium name="The Broad Institute Genomics Platform"/>
            <consortium name="The Broad Institute Genome Sequencing Center for Infectious Disease"/>
            <person name="Wu L."/>
            <person name="Ma J."/>
        </authorList>
    </citation>
    <scope>NUCLEOTIDE SEQUENCE [LARGE SCALE GENOMIC DNA]</scope>
    <source>
        <strain evidence="2">JCM 17591</strain>
    </source>
</reference>
<comment type="caution">
    <text evidence="1">The sequence shown here is derived from an EMBL/GenBank/DDBJ whole genome shotgun (WGS) entry which is preliminary data.</text>
</comment>
<keyword evidence="2" id="KW-1185">Reference proteome</keyword>
<organism evidence="1 2">
    <name type="scientific">Gryllotalpicola koreensis</name>
    <dbReference type="NCBI Taxonomy" id="993086"/>
    <lineage>
        <taxon>Bacteria</taxon>
        <taxon>Bacillati</taxon>
        <taxon>Actinomycetota</taxon>
        <taxon>Actinomycetes</taxon>
        <taxon>Micrococcales</taxon>
        <taxon>Microbacteriaceae</taxon>
        <taxon>Gryllotalpicola</taxon>
    </lineage>
</organism>